<keyword evidence="10" id="KW-0808">Transferase</keyword>
<dbReference type="Pfam" id="PF02518">
    <property type="entry name" value="HATPase_c"/>
    <property type="match status" value="1"/>
</dbReference>
<protein>
    <recommendedName>
        <fullName evidence="2">histidine kinase</fullName>
        <ecNumber evidence="2">2.7.13.3</ecNumber>
    </recommendedName>
</protein>
<organism evidence="10 11">
    <name type="scientific">Microcoleus asticus IPMA8</name>
    <dbReference type="NCBI Taxonomy" id="2563858"/>
    <lineage>
        <taxon>Bacteria</taxon>
        <taxon>Bacillati</taxon>
        <taxon>Cyanobacteriota</taxon>
        <taxon>Cyanophyceae</taxon>
        <taxon>Oscillatoriophycideae</taxon>
        <taxon>Oscillatoriales</taxon>
        <taxon>Microcoleaceae</taxon>
        <taxon>Microcoleus</taxon>
        <taxon>Microcoleus asticus</taxon>
    </lineage>
</organism>
<feature type="region of interest" description="Disordered" evidence="7">
    <location>
        <begin position="1303"/>
        <end position="1325"/>
    </location>
</feature>
<dbReference type="Gene3D" id="1.10.287.130">
    <property type="match status" value="1"/>
</dbReference>
<evidence type="ECO:0000313" key="11">
    <source>
        <dbReference type="Proteomes" id="UP000702425"/>
    </source>
</evidence>
<evidence type="ECO:0000256" key="3">
    <source>
        <dbReference type="ARBA" id="ARBA00022553"/>
    </source>
</evidence>
<dbReference type="InterPro" id="IPR053159">
    <property type="entry name" value="Hybrid_Histidine_Kinase"/>
</dbReference>
<keyword evidence="5" id="KW-0902">Two-component regulatory system</keyword>
<dbReference type="InterPro" id="IPR027417">
    <property type="entry name" value="P-loop_NTPase"/>
</dbReference>
<dbReference type="PANTHER" id="PTHR43642">
    <property type="entry name" value="HYBRID SIGNAL TRANSDUCTION HISTIDINE KINASE G"/>
    <property type="match status" value="1"/>
</dbReference>
<dbReference type="InterPro" id="IPR029016">
    <property type="entry name" value="GAF-like_dom_sf"/>
</dbReference>
<dbReference type="Pfam" id="PF01590">
    <property type="entry name" value="GAF"/>
    <property type="match status" value="1"/>
</dbReference>
<dbReference type="SMART" id="SM00220">
    <property type="entry name" value="S_TKc"/>
    <property type="match status" value="1"/>
</dbReference>
<keyword evidence="6" id="KW-0175">Coiled coil</keyword>
<keyword evidence="3" id="KW-0597">Phosphoprotein</keyword>
<dbReference type="SUPFAM" id="SSF55781">
    <property type="entry name" value="GAF domain-like"/>
    <property type="match status" value="1"/>
</dbReference>
<feature type="compositionally biased region" description="Low complexity" evidence="7">
    <location>
        <begin position="1313"/>
        <end position="1325"/>
    </location>
</feature>
<dbReference type="InterPro" id="IPR041664">
    <property type="entry name" value="AAA_16"/>
</dbReference>
<dbReference type="PROSITE" id="PS50011">
    <property type="entry name" value="PROTEIN_KINASE_DOM"/>
    <property type="match status" value="1"/>
</dbReference>
<evidence type="ECO:0000313" key="10">
    <source>
        <dbReference type="EMBL" id="NQE37112.1"/>
    </source>
</evidence>
<dbReference type="InterPro" id="IPR005467">
    <property type="entry name" value="His_kinase_dom"/>
</dbReference>
<dbReference type="PANTHER" id="PTHR43642:SF1">
    <property type="entry name" value="HYBRID SIGNAL TRANSDUCTION HISTIDINE KINASE G"/>
    <property type="match status" value="1"/>
</dbReference>
<gene>
    <name evidence="10" type="primary">prkC_13</name>
    <name evidence="10" type="ORF">E5S67_04880</name>
</gene>
<dbReference type="InterPro" id="IPR036097">
    <property type="entry name" value="HisK_dim/P_sf"/>
</dbReference>
<dbReference type="PROSITE" id="PS50109">
    <property type="entry name" value="HIS_KIN"/>
    <property type="match status" value="1"/>
</dbReference>
<evidence type="ECO:0000256" key="7">
    <source>
        <dbReference type="SAM" id="MobiDB-lite"/>
    </source>
</evidence>
<dbReference type="PROSITE" id="PS00108">
    <property type="entry name" value="PROTEIN_KINASE_ST"/>
    <property type="match status" value="1"/>
</dbReference>
<keyword evidence="4 10" id="KW-0418">Kinase</keyword>
<comment type="catalytic activity">
    <reaction evidence="1">
        <text>ATP + protein L-histidine = ADP + protein N-phospho-L-histidine.</text>
        <dbReference type="EC" id="2.7.13.3"/>
    </reaction>
</comment>
<evidence type="ECO:0000256" key="6">
    <source>
        <dbReference type="SAM" id="Coils"/>
    </source>
</evidence>
<evidence type="ECO:0000259" key="8">
    <source>
        <dbReference type="PROSITE" id="PS50011"/>
    </source>
</evidence>
<dbReference type="RefSeq" id="WP_172190941.1">
    <property type="nucleotide sequence ID" value="NZ_CAWPPK010000017.1"/>
</dbReference>
<feature type="compositionally biased region" description="Polar residues" evidence="7">
    <location>
        <begin position="1303"/>
        <end position="1312"/>
    </location>
</feature>
<dbReference type="SUPFAM" id="SSF52540">
    <property type="entry name" value="P-loop containing nucleoside triphosphate hydrolases"/>
    <property type="match status" value="1"/>
</dbReference>
<dbReference type="InterPro" id="IPR003594">
    <property type="entry name" value="HATPase_dom"/>
</dbReference>
<dbReference type="PRINTS" id="PR00344">
    <property type="entry name" value="BCTRLSENSOR"/>
</dbReference>
<reference evidence="10 11" key="1">
    <citation type="journal article" date="2020" name="Sci. Rep.">
        <title>A novel cyanobacterial geosmin producer, revising GeoA distribution and dispersion patterns in Bacteria.</title>
        <authorList>
            <person name="Churro C."/>
            <person name="Semedo-Aguiar A.P."/>
            <person name="Silva A.D."/>
            <person name="Pereira-Leal J.B."/>
            <person name="Leite R.B."/>
        </authorList>
    </citation>
    <scope>NUCLEOTIDE SEQUENCE [LARGE SCALE GENOMIC DNA]</scope>
    <source>
        <strain evidence="10 11">IPMA8</strain>
    </source>
</reference>
<evidence type="ECO:0000256" key="4">
    <source>
        <dbReference type="ARBA" id="ARBA00022777"/>
    </source>
</evidence>
<dbReference type="InterPro" id="IPR003661">
    <property type="entry name" value="HisK_dim/P_dom"/>
</dbReference>
<dbReference type="SMART" id="SM00065">
    <property type="entry name" value="GAF"/>
    <property type="match status" value="1"/>
</dbReference>
<evidence type="ECO:0000256" key="5">
    <source>
        <dbReference type="ARBA" id="ARBA00023012"/>
    </source>
</evidence>
<dbReference type="InterPro" id="IPR008271">
    <property type="entry name" value="Ser/Thr_kinase_AS"/>
</dbReference>
<dbReference type="Gene3D" id="1.10.510.10">
    <property type="entry name" value="Transferase(Phosphotransferase) domain 1"/>
    <property type="match status" value="1"/>
</dbReference>
<feature type="coiled-coil region" evidence="6">
    <location>
        <begin position="1510"/>
        <end position="1555"/>
    </location>
</feature>
<dbReference type="InterPro" id="IPR036890">
    <property type="entry name" value="HATPase_C_sf"/>
</dbReference>
<dbReference type="CDD" id="cd00075">
    <property type="entry name" value="HATPase"/>
    <property type="match status" value="1"/>
</dbReference>
<feature type="coiled-coil region" evidence="6">
    <location>
        <begin position="1598"/>
        <end position="1633"/>
    </location>
</feature>
<dbReference type="CDD" id="cd00082">
    <property type="entry name" value="HisKA"/>
    <property type="match status" value="1"/>
</dbReference>
<dbReference type="InterPro" id="IPR011009">
    <property type="entry name" value="Kinase-like_dom_sf"/>
</dbReference>
<accession>A0ABX2D598</accession>
<dbReference type="SUPFAM" id="SSF47384">
    <property type="entry name" value="Homodimeric domain of signal transducing histidine kinase"/>
    <property type="match status" value="1"/>
</dbReference>
<evidence type="ECO:0000256" key="1">
    <source>
        <dbReference type="ARBA" id="ARBA00000085"/>
    </source>
</evidence>
<feature type="domain" description="Protein kinase" evidence="8">
    <location>
        <begin position="8"/>
        <end position="271"/>
    </location>
</feature>
<dbReference type="SMART" id="SM00387">
    <property type="entry name" value="HATPase_c"/>
    <property type="match status" value="1"/>
</dbReference>
<dbReference type="InterPro" id="IPR000719">
    <property type="entry name" value="Prot_kinase_dom"/>
</dbReference>
<dbReference type="InterPro" id="IPR003018">
    <property type="entry name" value="GAF"/>
</dbReference>
<keyword evidence="11" id="KW-1185">Reference proteome</keyword>
<dbReference type="SUPFAM" id="SSF55874">
    <property type="entry name" value="ATPase domain of HSP90 chaperone/DNA topoisomerase II/histidine kinase"/>
    <property type="match status" value="1"/>
</dbReference>
<dbReference type="SUPFAM" id="SSF56112">
    <property type="entry name" value="Protein kinase-like (PK-like)"/>
    <property type="match status" value="1"/>
</dbReference>
<evidence type="ECO:0000256" key="2">
    <source>
        <dbReference type="ARBA" id="ARBA00012438"/>
    </source>
</evidence>
<dbReference type="EC" id="2.7.13.3" evidence="2"/>
<name>A0ABX2D598_9CYAN</name>
<dbReference type="Gene3D" id="3.30.450.40">
    <property type="match status" value="1"/>
</dbReference>
<comment type="caution">
    <text evidence="10">The sequence shown here is derived from an EMBL/GenBank/DDBJ whole genome shotgun (WGS) entry which is preliminary data.</text>
</comment>
<proteinExistence type="predicted"/>
<dbReference type="Gene3D" id="3.30.565.10">
    <property type="entry name" value="Histidine kinase-like ATPase, C-terminal domain"/>
    <property type="match status" value="1"/>
</dbReference>
<feature type="coiled-coil region" evidence="6">
    <location>
        <begin position="250"/>
        <end position="277"/>
    </location>
</feature>
<feature type="domain" description="Histidine kinase" evidence="9">
    <location>
        <begin position="1571"/>
        <end position="1816"/>
    </location>
</feature>
<dbReference type="Gene3D" id="3.40.50.300">
    <property type="entry name" value="P-loop containing nucleotide triphosphate hydrolases"/>
    <property type="match status" value="1"/>
</dbReference>
<evidence type="ECO:0000259" key="9">
    <source>
        <dbReference type="PROSITE" id="PS50109"/>
    </source>
</evidence>
<dbReference type="Pfam" id="PF13191">
    <property type="entry name" value="AAA_16"/>
    <property type="match status" value="1"/>
</dbReference>
<dbReference type="EMBL" id="SRRZ01000113">
    <property type="protein sequence ID" value="NQE37112.1"/>
    <property type="molecule type" value="Genomic_DNA"/>
</dbReference>
<sequence>MRTPLPGYQLLAPLHEGTKTVIYQGRYELERTLVIIKTLKAEYPTLEEIARIRHEYQILHSLNISGIIKPIELKPYEHGLALILEDFGGQPLKQYITSQKTNLINFLQIASQLAQILRELHQNQIIHKDIKPQNILIKPENRQIKLIDFSIATRLEKENPTISNPNYIEGTLAYMSPEQTGRMNRSIDYRTDFYSLGVTFYEILAGQLPFNSNDPMELVHCHIAKQPRSLNQLNPEIPKAVVDIVMKLLAKTAEDRYQSARGLLADLEECLKQLEESGQIKDFTAGKLDRFGQFLIPQKLYGRETEVATLMAAFERVAVGSTEMMLVSGYSGIGKTCVVQEVHKPIVRQRGYFIAGKFDQFKKNIPYAALIQAFQELIRQLLTENSENIGIWKEQLVEALGQNGRVIIDVIPEVELIMGEQPEVPQLGPTESQNRFNRVYKQFIHVFTKPEHPLVLFLDDLQWADSASLKLFQLLITDTDSEYLLLIGAYRDNEVSPTHPTIQTIEEIEKTGAVVNNIVLQALDISNVRQLVSDTLQKDNNSIKLGDLLFNKTQGNPFFLTQLFKTLHFEQLLKFDFIKSCWQWDIKQIQFLGIADYNVVELVARNIQKLPEVTQKLLQLAACIGNRFNLDVCAIVNEKSPLETADDLWSALQAGLILPLSNDYKVPLAFQSEEQGTLLFDESRVGYKFLHDRVQQAAYSIIPENQKKATHLKIGKLLLHQYAENALEENIFDIVNQLNIGVEFIAQPSEKDELANFNLIAGQKAKAATAYEAAVRYLNVGLELLPESSWQSHYDLTRNLHLETLEVEYLNTNFERAQQLSEIVILQTKTLLEKIKVYELKIPFYLSQNQPQKALETALQVLKLLGISLPQNPNNISIMVGFYRTKFILGRKQIRDLAALPEMTNHDKLAAIRILMNIIPAAFAASPALFPLVVFKMVYLSVKYGNAALSAYGYCMYGMLLCGVLEDTDCGYQFGQLALTLLEQFNAREIKAKVYHLFNHFIREFKEPIKNTITPLIEAFKSGLETGDLEYAGYAALYHSTNLFWSGEHLEYVANVQRRYLKALGNYKQEFTADLLALWNQFVLNIINESANRTTLIGEIFDESQRLSFLIEANNNTAVAYVYLVKSILFYLFKDFYKCLETAILLENYKKNLSGAVLPSTYSFYYSLALLAHYQATTKTEQKQYLKKVASHQKQMKTWASHAPMNFQHKYELVEAEKARVLGQNETAITYYERAISGAKEQGFIQEEALANERAAEFYLALGREKVAKTYMTEAYYCYIRWGAVAKVRDLEETYPHLISRTQQRETMSLDPTSTTTSNWTTTSTSSHSTALDLGTIMKAAQALSGEIVLSELLGKLMTILIENVGATRGSLLTKPTFLSNQSENQWVISATGIVEGNDLTVLTNPQQPEEETISVALLENAVPASIINYVARTKETVVLNDASHEGIFKKDPYIQQNQPKSILCTPLLNQGQLSGIMYLENNLTTVAFTADRLTVLQMLSGQAAIAITNAKLYAEVNQLNQNLEEANQQLAAYSETLEQKVEERTTELKTAQKQIVASEKLASLGSLTAGVAHEIRNPLNFVTSLATLSEDLTSEIAEEIDRQSENLDSESLELINENLTYLKRNVSEINEQGKRANSIIQSMLMHARSDGGNRQKTDINALVAQALQLAYHSIRAKDKTFNLTIETDCDKSIEEVDVAFSDLSRALINIIDNACYASHVKQFKMTAYFNPTVSITTKNLGTTIEIRIRDNGIGIPKENQQKIFLPFFTTKPPGQGTGLGLSITHDIIVGQHRGNLEVQTEPENYTEFIITLPKT</sequence>
<dbReference type="Proteomes" id="UP000702425">
    <property type="component" value="Unassembled WGS sequence"/>
</dbReference>
<dbReference type="CDD" id="cd14014">
    <property type="entry name" value="STKc_PknB_like"/>
    <property type="match status" value="1"/>
</dbReference>
<dbReference type="SMART" id="SM00388">
    <property type="entry name" value="HisKA"/>
    <property type="match status" value="1"/>
</dbReference>
<dbReference type="GO" id="GO:0004674">
    <property type="term" value="F:protein serine/threonine kinase activity"/>
    <property type="evidence" value="ECO:0007669"/>
    <property type="project" value="UniProtKB-EC"/>
</dbReference>
<dbReference type="Pfam" id="PF00069">
    <property type="entry name" value="Pkinase"/>
    <property type="match status" value="1"/>
</dbReference>
<dbReference type="InterPro" id="IPR004358">
    <property type="entry name" value="Sig_transdc_His_kin-like_C"/>
</dbReference>